<evidence type="ECO:0000313" key="2">
    <source>
        <dbReference type="Proteomes" id="UP000176939"/>
    </source>
</evidence>
<protein>
    <submittedName>
        <fullName evidence="1">Uncharacterized protein</fullName>
    </submittedName>
</protein>
<name>A0A1F7X0Q9_9BACT</name>
<reference evidence="1 2" key="1">
    <citation type="journal article" date="2016" name="Nat. Commun.">
        <title>Thousands of microbial genomes shed light on interconnected biogeochemical processes in an aquifer system.</title>
        <authorList>
            <person name="Anantharaman K."/>
            <person name="Brown C.T."/>
            <person name="Hug L.A."/>
            <person name="Sharon I."/>
            <person name="Castelle C.J."/>
            <person name="Probst A.J."/>
            <person name="Thomas B.C."/>
            <person name="Singh A."/>
            <person name="Wilkins M.J."/>
            <person name="Karaoz U."/>
            <person name="Brodie E.L."/>
            <person name="Williams K.H."/>
            <person name="Hubbard S.S."/>
            <person name="Banfield J.F."/>
        </authorList>
    </citation>
    <scope>NUCLEOTIDE SEQUENCE [LARGE SCALE GENOMIC DNA]</scope>
</reference>
<dbReference type="Proteomes" id="UP000176939">
    <property type="component" value="Unassembled WGS sequence"/>
</dbReference>
<accession>A0A1F7X0Q9</accession>
<comment type="caution">
    <text evidence="1">The sequence shown here is derived from an EMBL/GenBank/DDBJ whole genome shotgun (WGS) entry which is preliminary data.</text>
</comment>
<dbReference type="AlphaFoldDB" id="A0A1F7X0Q9"/>
<dbReference type="EMBL" id="MGFQ01000042">
    <property type="protein sequence ID" value="OGM08551.1"/>
    <property type="molecule type" value="Genomic_DNA"/>
</dbReference>
<organism evidence="1 2">
    <name type="scientific">Candidatus Woesebacteria bacterium RBG_13_36_22</name>
    <dbReference type="NCBI Taxonomy" id="1802478"/>
    <lineage>
        <taxon>Bacteria</taxon>
        <taxon>Candidatus Woeseibacteriota</taxon>
    </lineage>
</organism>
<evidence type="ECO:0000313" key="1">
    <source>
        <dbReference type="EMBL" id="OGM08551.1"/>
    </source>
</evidence>
<gene>
    <name evidence="1" type="ORF">A2Z67_01780</name>
</gene>
<proteinExistence type="predicted"/>
<sequence length="123" mass="13894">MPRTKGTDEKEIREAAKRMLKQPEGLKSARSNTTWLDFLADLGIGNAENKVKGEKRDMSGSDFWSAVRKKLAPAKPARITKRTIAEHGIVKNYGRRLKSGKRQVVYRSYETGQFISIKSLKNA</sequence>